<name>A0ABQ6C162_9NEIS</name>
<sequence length="385" mass="41036">MSWGEAWREAWRNILSDSAAALALLGAALLYSFYYPVAYRHQVATQLPIAVVDEDHSALSREIVRSAQAVRAVRVVATPLDLRRAAALLEAGEVDGILLIPRGLGHDVLRGEQGHLLLHGNAAYLIRNAALLGGLGEMAGGAIAELAERRAAALGIAGPAVLKATQPVKLVTRPLYNTRDGYGSYVVPAVAVLIAQQVLMIGAALIVCGVARGRGWSAMRLGAHALAFWLIGMLTLAYFLGFVFWFQDYPRGGNALGALVAVPLFMTACVGLAMWLGSIMPNRARTMQVLTLTSVPFFFLSGTSWPHVLMPEPLVWVARLIPTTPGIQAMLKLNQMGASLAEVLPELLNLAALALLFWGLALHRLRAEPVEPALDGPALDGPAAG</sequence>
<evidence type="ECO:0000313" key="9">
    <source>
        <dbReference type="Proteomes" id="UP001156836"/>
    </source>
</evidence>
<dbReference type="EMBL" id="BSOZ01000076">
    <property type="protein sequence ID" value="GLS05928.1"/>
    <property type="molecule type" value="Genomic_DNA"/>
</dbReference>
<comment type="subcellular location">
    <subcellularLocation>
        <location evidence="1">Cell membrane</location>
        <topology evidence="1">Multi-pass membrane protein</topology>
    </subcellularLocation>
</comment>
<evidence type="ECO:0000256" key="2">
    <source>
        <dbReference type="ARBA" id="ARBA00022475"/>
    </source>
</evidence>
<protein>
    <submittedName>
        <fullName evidence="8">ABC transporter</fullName>
    </submittedName>
</protein>
<keyword evidence="4 6" id="KW-1133">Transmembrane helix</keyword>
<dbReference type="Gene3D" id="3.40.1710.10">
    <property type="entry name" value="abc type-2 transporter like domain"/>
    <property type="match status" value="1"/>
</dbReference>
<proteinExistence type="predicted"/>
<feature type="transmembrane region" description="Helical" evidence="6">
    <location>
        <begin position="185"/>
        <end position="211"/>
    </location>
</feature>
<accession>A0ABQ6C162</accession>
<feature type="domain" description="ABC-2 type transporter transmembrane" evidence="7">
    <location>
        <begin position="24"/>
        <end position="362"/>
    </location>
</feature>
<comment type="caution">
    <text evidence="8">The sequence shown here is derived from an EMBL/GenBank/DDBJ whole genome shotgun (WGS) entry which is preliminary data.</text>
</comment>
<evidence type="ECO:0000256" key="1">
    <source>
        <dbReference type="ARBA" id="ARBA00004651"/>
    </source>
</evidence>
<feature type="transmembrane region" description="Helical" evidence="6">
    <location>
        <begin position="14"/>
        <end position="34"/>
    </location>
</feature>
<evidence type="ECO:0000256" key="3">
    <source>
        <dbReference type="ARBA" id="ARBA00022692"/>
    </source>
</evidence>
<evidence type="ECO:0000256" key="4">
    <source>
        <dbReference type="ARBA" id="ARBA00022989"/>
    </source>
</evidence>
<feature type="transmembrane region" description="Helical" evidence="6">
    <location>
        <begin position="343"/>
        <end position="361"/>
    </location>
</feature>
<keyword evidence="5 6" id="KW-0472">Membrane</keyword>
<reference evidence="9" key="1">
    <citation type="journal article" date="2019" name="Int. J. Syst. Evol. Microbiol.">
        <title>The Global Catalogue of Microorganisms (GCM) 10K type strain sequencing project: providing services to taxonomists for standard genome sequencing and annotation.</title>
        <authorList>
            <consortium name="The Broad Institute Genomics Platform"/>
            <consortium name="The Broad Institute Genome Sequencing Center for Infectious Disease"/>
            <person name="Wu L."/>
            <person name="Ma J."/>
        </authorList>
    </citation>
    <scope>NUCLEOTIDE SEQUENCE [LARGE SCALE GENOMIC DNA]</scope>
    <source>
        <strain evidence="9">NBRC 104970</strain>
    </source>
</reference>
<dbReference type="Pfam" id="PF12698">
    <property type="entry name" value="ABC2_membrane_3"/>
    <property type="match status" value="1"/>
</dbReference>
<keyword evidence="9" id="KW-1185">Reference proteome</keyword>
<dbReference type="Proteomes" id="UP001156836">
    <property type="component" value="Unassembled WGS sequence"/>
</dbReference>
<feature type="transmembrane region" description="Helical" evidence="6">
    <location>
        <begin position="258"/>
        <end position="277"/>
    </location>
</feature>
<gene>
    <name evidence="8" type="ORF">GCM10007860_30910</name>
</gene>
<keyword evidence="3 6" id="KW-0812">Transmembrane</keyword>
<evidence type="ECO:0000256" key="5">
    <source>
        <dbReference type="ARBA" id="ARBA00023136"/>
    </source>
</evidence>
<dbReference type="PANTHER" id="PTHR30294">
    <property type="entry name" value="MEMBRANE COMPONENT OF ABC TRANSPORTER YHHJ-RELATED"/>
    <property type="match status" value="1"/>
</dbReference>
<feature type="transmembrane region" description="Helical" evidence="6">
    <location>
        <begin position="223"/>
        <end position="246"/>
    </location>
</feature>
<dbReference type="RefSeq" id="WP_083930541.1">
    <property type="nucleotide sequence ID" value="NZ_BSOZ01000076.1"/>
</dbReference>
<evidence type="ECO:0000256" key="6">
    <source>
        <dbReference type="SAM" id="Phobius"/>
    </source>
</evidence>
<evidence type="ECO:0000313" key="8">
    <source>
        <dbReference type="EMBL" id="GLS05928.1"/>
    </source>
</evidence>
<evidence type="ECO:0000259" key="7">
    <source>
        <dbReference type="Pfam" id="PF12698"/>
    </source>
</evidence>
<dbReference type="InterPro" id="IPR013525">
    <property type="entry name" value="ABC2_TM"/>
</dbReference>
<dbReference type="PANTHER" id="PTHR30294:SF46">
    <property type="entry name" value="ABC TRANSPORTER PERMEASE"/>
    <property type="match status" value="1"/>
</dbReference>
<organism evidence="8 9">
    <name type="scientific">Chitiniphilus shinanonensis</name>
    <dbReference type="NCBI Taxonomy" id="553088"/>
    <lineage>
        <taxon>Bacteria</taxon>
        <taxon>Pseudomonadati</taxon>
        <taxon>Pseudomonadota</taxon>
        <taxon>Betaproteobacteria</taxon>
        <taxon>Neisseriales</taxon>
        <taxon>Chitinibacteraceae</taxon>
        <taxon>Chitiniphilus</taxon>
    </lineage>
</organism>
<keyword evidence="2" id="KW-1003">Cell membrane</keyword>
<dbReference type="InterPro" id="IPR051449">
    <property type="entry name" value="ABC-2_transporter_component"/>
</dbReference>